<dbReference type="Pfam" id="PF05683">
    <property type="entry name" value="Fumerase_C"/>
    <property type="match status" value="1"/>
</dbReference>
<evidence type="ECO:0000313" key="4">
    <source>
        <dbReference type="EMBL" id="AZV80852.1"/>
    </source>
</evidence>
<dbReference type="PANTHER" id="PTHR43351:SF2">
    <property type="entry name" value="L(+)-TARTRATE DEHYDRATASE SUBUNIT BETA-RELATED"/>
    <property type="match status" value="1"/>
</dbReference>
<dbReference type="InterPro" id="IPR004647">
    <property type="entry name" value="Fe-S_hydro-lyase_TtdB-typ_cat"/>
</dbReference>
<dbReference type="KEGG" id="sedi:EBB79_23180"/>
<dbReference type="AlphaFoldDB" id="A0A3T0NA60"/>
<evidence type="ECO:0000313" key="5">
    <source>
        <dbReference type="Proteomes" id="UP000283063"/>
    </source>
</evidence>
<organism evidence="4 5">
    <name type="scientific">Parasedimentitalea marina</name>
    <dbReference type="NCBI Taxonomy" id="2483033"/>
    <lineage>
        <taxon>Bacteria</taxon>
        <taxon>Pseudomonadati</taxon>
        <taxon>Pseudomonadota</taxon>
        <taxon>Alphaproteobacteria</taxon>
        <taxon>Rhodobacterales</taxon>
        <taxon>Paracoccaceae</taxon>
        <taxon>Parasedimentitalea</taxon>
    </lineage>
</organism>
<gene>
    <name evidence="4" type="ORF">EBB79_23180</name>
</gene>
<dbReference type="OrthoDB" id="9798978at2"/>
<geneLocation type="plasmid" evidence="4 5">
    <name>pW43B</name>
</geneLocation>
<name>A0A3T0NA60_9RHOB</name>
<keyword evidence="2" id="KW-0456">Lyase</keyword>
<proteinExistence type="inferred from homology"/>
<feature type="domain" description="Fe-S hydro-lyase tartrate dehydratase beta-type catalytic" evidence="3">
    <location>
        <begin position="9"/>
        <end position="185"/>
    </location>
</feature>
<accession>A0A3T0NA60</accession>
<evidence type="ECO:0000256" key="2">
    <source>
        <dbReference type="ARBA" id="ARBA00023239"/>
    </source>
</evidence>
<dbReference type="EMBL" id="CP033221">
    <property type="protein sequence ID" value="AZV80852.1"/>
    <property type="molecule type" value="Genomic_DNA"/>
</dbReference>
<dbReference type="PANTHER" id="PTHR43351">
    <property type="entry name" value="L(+)-TARTRATE DEHYDRATASE SUBUNIT BETA"/>
    <property type="match status" value="1"/>
</dbReference>
<dbReference type="InterPro" id="IPR036660">
    <property type="entry name" value="Fe-S_hydroAse_TtdB_cat_sf"/>
</dbReference>
<evidence type="ECO:0000259" key="3">
    <source>
        <dbReference type="Pfam" id="PF05683"/>
    </source>
</evidence>
<evidence type="ECO:0000256" key="1">
    <source>
        <dbReference type="ARBA" id="ARBA00008876"/>
    </source>
</evidence>
<comment type="similarity">
    <text evidence="1">Belongs to the class-I fumarase family.</text>
</comment>
<dbReference type="RefSeq" id="WP_127751352.1">
    <property type="nucleotide sequence ID" value="NZ_CP033221.1"/>
</dbReference>
<reference evidence="4 5" key="1">
    <citation type="submission" date="2018-10" db="EMBL/GenBank/DDBJ databases">
        <title>Parasedimentitalea marina sp. nov., a psychrophilic bacterium isolated from deep seawater of the New Britain Trench.</title>
        <authorList>
            <person name="Cao J."/>
        </authorList>
    </citation>
    <scope>NUCLEOTIDE SEQUENCE [LARGE SCALE GENOMIC DNA]</scope>
    <source>
        <strain evidence="4 5">W43</strain>
        <plasmid evidence="4 5">pW43B</plasmid>
    </source>
</reference>
<sequence>MDGHSHSYDLTLPFVQDELNQLKIGDLVYLTGEVVVTVGLPTHKRIKEYIDAGKQLPMDLTDGMLCQVGAYIEDTESGQVCRYINPSTSTRFDPFLPTIIDHSGVKAIGGKGGVGPGTVAAMQRNGCVYLSFVGGASALTSEAVEDVVEVVWKDFILQFRLTRLRVKRLGPLTVGVDTKGNSLYVDLQKQAKAKFEDLMQELNDGRL</sequence>
<dbReference type="Gene3D" id="3.20.130.10">
    <property type="entry name" value="Fe-S hydro-lyase, tartrate dehydratase beta-type, catalytic domain"/>
    <property type="match status" value="1"/>
</dbReference>
<dbReference type="SUPFAM" id="SSF117457">
    <property type="entry name" value="FumA C-terminal domain-like"/>
    <property type="match status" value="1"/>
</dbReference>
<keyword evidence="5" id="KW-1185">Reference proteome</keyword>
<dbReference type="GO" id="GO:0016836">
    <property type="term" value="F:hydro-lyase activity"/>
    <property type="evidence" value="ECO:0007669"/>
    <property type="project" value="InterPro"/>
</dbReference>
<keyword evidence="4" id="KW-0614">Plasmid</keyword>
<dbReference type="Proteomes" id="UP000283063">
    <property type="component" value="Plasmid pW43B"/>
</dbReference>
<protein>
    <submittedName>
        <fullName evidence="4">Fumarate hydratase</fullName>
    </submittedName>
</protein>